<keyword evidence="3" id="KW-1185">Reference proteome</keyword>
<dbReference type="Proteomes" id="UP000604825">
    <property type="component" value="Unassembled WGS sequence"/>
</dbReference>
<dbReference type="SUPFAM" id="SSF55874">
    <property type="entry name" value="ATPase domain of HSP90 chaperone/DNA topoisomerase II/histidine kinase"/>
    <property type="match status" value="1"/>
</dbReference>
<evidence type="ECO:0000313" key="2">
    <source>
        <dbReference type="EMBL" id="CAD6226638.1"/>
    </source>
</evidence>
<accession>A0A811NNJ2</accession>
<organism evidence="2 3">
    <name type="scientific">Miscanthus lutarioriparius</name>
    <dbReference type="NCBI Taxonomy" id="422564"/>
    <lineage>
        <taxon>Eukaryota</taxon>
        <taxon>Viridiplantae</taxon>
        <taxon>Streptophyta</taxon>
        <taxon>Embryophyta</taxon>
        <taxon>Tracheophyta</taxon>
        <taxon>Spermatophyta</taxon>
        <taxon>Magnoliopsida</taxon>
        <taxon>Liliopsida</taxon>
        <taxon>Poales</taxon>
        <taxon>Poaceae</taxon>
        <taxon>PACMAD clade</taxon>
        <taxon>Panicoideae</taxon>
        <taxon>Andropogonodae</taxon>
        <taxon>Andropogoneae</taxon>
        <taxon>Saccharinae</taxon>
        <taxon>Miscanthus</taxon>
    </lineage>
</organism>
<evidence type="ECO:0000256" key="1">
    <source>
        <dbReference type="ARBA" id="ARBA00011738"/>
    </source>
</evidence>
<dbReference type="AlphaFoldDB" id="A0A811NNJ2"/>
<dbReference type="EMBL" id="CAJGYO010000004">
    <property type="protein sequence ID" value="CAD6226638.1"/>
    <property type="molecule type" value="Genomic_DNA"/>
</dbReference>
<sequence>MCRIVHPAPGVPEALIQEMFRHNPGVSREVLGLYICQKLVKTMSGTVQYLREADTSSFIILIEFPVAQLSSKRSKPSTSKF</sequence>
<evidence type="ECO:0000313" key="3">
    <source>
        <dbReference type="Proteomes" id="UP000604825"/>
    </source>
</evidence>
<name>A0A811NNJ2_9POAL</name>
<comment type="subunit">
    <text evidence="1">Homodimer.</text>
</comment>
<dbReference type="OrthoDB" id="1924328at2759"/>
<proteinExistence type="predicted"/>
<reference evidence="2" key="1">
    <citation type="submission" date="2020-10" db="EMBL/GenBank/DDBJ databases">
        <authorList>
            <person name="Han B."/>
            <person name="Lu T."/>
            <person name="Zhao Q."/>
            <person name="Huang X."/>
            <person name="Zhao Y."/>
        </authorList>
    </citation>
    <scope>NUCLEOTIDE SEQUENCE</scope>
</reference>
<dbReference type="InterPro" id="IPR036890">
    <property type="entry name" value="HATPase_C_sf"/>
</dbReference>
<comment type="caution">
    <text evidence="2">The sequence shown here is derived from an EMBL/GenBank/DDBJ whole genome shotgun (WGS) entry which is preliminary data.</text>
</comment>
<protein>
    <submittedName>
        <fullName evidence="2">Uncharacterized protein</fullName>
    </submittedName>
</protein>
<gene>
    <name evidence="2" type="ORF">NCGR_LOCUS18402</name>
</gene>